<dbReference type="InterPro" id="IPR029002">
    <property type="entry name" value="PLPC/GPLD1"/>
</dbReference>
<dbReference type="Pfam" id="PF00882">
    <property type="entry name" value="Zn_dep_PLPC"/>
    <property type="match status" value="1"/>
</dbReference>
<proteinExistence type="predicted"/>
<feature type="domain" description="Phospholipase C/D" evidence="1">
    <location>
        <begin position="11"/>
        <end position="154"/>
    </location>
</feature>
<sequence length="245" mass="28433">MFQHAHFYLALKWFKSRNALLCVGSFLPDIAITGIISWDKGLHGKKNVEKFYGFVAKQYPSHLDLYRGILAHNVLDNFTHEEYKDKVGYAYQNNETLAKLVKKYYHLDEKKAARIAHNYIESGVDINLLKKKPEILRQIRKAIQKVDKSELASLLASYFDVDAQKFEKALSIFFEVFTKYDFAKTENWVHFWKDLEGPLSLKSISQKEKRELLDTSLVITAPTYSVFLNYSFKEGLKKIAGYKVG</sequence>
<dbReference type="STRING" id="1802505.A3D01_00500"/>
<comment type="caution">
    <text evidence="2">The sequence shown here is derived from an EMBL/GenBank/DDBJ whole genome shotgun (WGS) entry which is preliminary data.</text>
</comment>
<dbReference type="EMBL" id="MGGR01000019">
    <property type="protein sequence ID" value="OGM33354.1"/>
    <property type="molecule type" value="Genomic_DNA"/>
</dbReference>
<name>A0A1F7Z1M9_9BACT</name>
<evidence type="ECO:0000313" key="2">
    <source>
        <dbReference type="EMBL" id="OGM33354.1"/>
    </source>
</evidence>
<organism evidence="2 3">
    <name type="scientific">Candidatus Woesebacteria bacterium RIFCSPHIGHO2_02_FULL_39_13</name>
    <dbReference type="NCBI Taxonomy" id="1802505"/>
    <lineage>
        <taxon>Bacteria</taxon>
        <taxon>Candidatus Woeseibacteriota</taxon>
    </lineage>
</organism>
<reference evidence="2 3" key="1">
    <citation type="journal article" date="2016" name="Nat. Commun.">
        <title>Thousands of microbial genomes shed light on interconnected biogeochemical processes in an aquifer system.</title>
        <authorList>
            <person name="Anantharaman K."/>
            <person name="Brown C.T."/>
            <person name="Hug L.A."/>
            <person name="Sharon I."/>
            <person name="Castelle C.J."/>
            <person name="Probst A.J."/>
            <person name="Thomas B.C."/>
            <person name="Singh A."/>
            <person name="Wilkins M.J."/>
            <person name="Karaoz U."/>
            <person name="Brodie E.L."/>
            <person name="Williams K.H."/>
            <person name="Hubbard S.S."/>
            <person name="Banfield J.F."/>
        </authorList>
    </citation>
    <scope>NUCLEOTIDE SEQUENCE [LARGE SCALE GENOMIC DNA]</scope>
</reference>
<dbReference type="AlphaFoldDB" id="A0A1F7Z1M9"/>
<protein>
    <recommendedName>
        <fullName evidence="1">Phospholipase C/D domain-containing protein</fullName>
    </recommendedName>
</protein>
<dbReference type="Proteomes" id="UP000177169">
    <property type="component" value="Unassembled WGS sequence"/>
</dbReference>
<gene>
    <name evidence="2" type="ORF">A3D01_00500</name>
</gene>
<evidence type="ECO:0000313" key="3">
    <source>
        <dbReference type="Proteomes" id="UP000177169"/>
    </source>
</evidence>
<evidence type="ECO:0000259" key="1">
    <source>
        <dbReference type="Pfam" id="PF00882"/>
    </source>
</evidence>
<accession>A0A1F7Z1M9</accession>